<protein>
    <recommendedName>
        <fullName evidence="4">Putative lipoate-protein ligase A</fullName>
    </recommendedName>
</protein>
<dbReference type="PROSITE" id="PS51733">
    <property type="entry name" value="BPL_LPL_CATALYTIC"/>
    <property type="match status" value="1"/>
</dbReference>
<gene>
    <name evidence="6" type="ORF">CANTADRAFT_44505</name>
</gene>
<organism evidence="6 7">
    <name type="scientific">Suhomyces tanzawaensis NRRL Y-17324</name>
    <dbReference type="NCBI Taxonomy" id="984487"/>
    <lineage>
        <taxon>Eukaryota</taxon>
        <taxon>Fungi</taxon>
        <taxon>Dikarya</taxon>
        <taxon>Ascomycota</taxon>
        <taxon>Saccharomycotina</taxon>
        <taxon>Pichiomycetes</taxon>
        <taxon>Debaryomycetaceae</taxon>
        <taxon>Suhomyces</taxon>
    </lineage>
</organism>
<evidence type="ECO:0000256" key="1">
    <source>
        <dbReference type="ARBA" id="ARBA00003253"/>
    </source>
</evidence>
<dbReference type="Gene3D" id="3.30.930.10">
    <property type="entry name" value="Bira Bifunctional Protein, Domain 2"/>
    <property type="match status" value="1"/>
</dbReference>
<dbReference type="InterPro" id="IPR004562">
    <property type="entry name" value="LipoylTrfase_LipoateP_Ligase"/>
</dbReference>
<name>A0A1E4SR21_9ASCO</name>
<dbReference type="STRING" id="984487.A0A1E4SR21"/>
<comment type="pathway">
    <text evidence="2">Protein modification; protein lipoylation via exogenous pathway; protein N(6)-(lipoyl)lysine from lipoate: step 2/2.</text>
</comment>
<comment type="similarity">
    <text evidence="3">Belongs to the LplA family.</text>
</comment>
<sequence length="468" mass="52986">MFRHLESYIRLRPLVLNRTAQRSLNNVQLPFQDDLTAADSDDFGLSDFQHYQESPEIVAKRQELSGFNPTIEDATSNNISKVQEEPISFEEQTKLKRPAIFVSKLSNPYTNLAIEDYVYNNMPIPTESGSNFNRLMFYTNSPCVVIGKNQNPWKEVNIPLLNSLHIPLVRRKSGGGTVVHDMGNVNYSFMTTKAQFDRFQFAELVVEAVNNCQESPHKIQVNERGDIVTVTDGINYKISGSAYKLSKGKSYHHGTMLLNLRLDILGKLLSRDENAIGKVESKASIASVKSKVTNLGLSQLKFIEVVSRGFTNSFGKNETIETHEADEYDQNELFGLTDFVEANTDRSASSFIIDETTELPDEIIKLSDELREWSWRYGSSQSFSHEITNHKLGFTITFHVGKHGVVESFELQFNDPQLLAQEKIEESFEFLQTFVEKGSVHYRGSDIAGFITNDMISDWVGECIDNTV</sequence>
<evidence type="ECO:0000256" key="4">
    <source>
        <dbReference type="ARBA" id="ARBA00015925"/>
    </source>
</evidence>
<evidence type="ECO:0000313" key="7">
    <source>
        <dbReference type="Proteomes" id="UP000094285"/>
    </source>
</evidence>
<dbReference type="EMBL" id="KV453909">
    <property type="protein sequence ID" value="ODV81966.1"/>
    <property type="molecule type" value="Genomic_DNA"/>
</dbReference>
<evidence type="ECO:0000256" key="3">
    <source>
        <dbReference type="ARBA" id="ARBA00008242"/>
    </source>
</evidence>
<comment type="function">
    <text evidence="1">Catalyzes both the ATP-dependent activation of exogenously supplied lipoate to lipoyl-AMP and the transfer of the activated lipoyl onto the lipoyl domains of lipoate-dependent enzymes.</text>
</comment>
<keyword evidence="7" id="KW-1185">Reference proteome</keyword>
<dbReference type="CDD" id="cd16443">
    <property type="entry name" value="LplA"/>
    <property type="match status" value="1"/>
</dbReference>
<accession>A0A1E4SR21</accession>
<dbReference type="InterPro" id="IPR045864">
    <property type="entry name" value="aa-tRNA-synth_II/BPL/LPL"/>
</dbReference>
<dbReference type="SUPFAM" id="SSF55681">
    <property type="entry name" value="Class II aaRS and biotin synthetases"/>
    <property type="match status" value="1"/>
</dbReference>
<dbReference type="AlphaFoldDB" id="A0A1E4SR21"/>
<dbReference type="GO" id="GO:0009249">
    <property type="term" value="P:protein lipoylation"/>
    <property type="evidence" value="ECO:0007669"/>
    <property type="project" value="InterPro"/>
</dbReference>
<dbReference type="InterPro" id="IPR004143">
    <property type="entry name" value="BPL_LPL_catalytic"/>
</dbReference>
<dbReference type="Proteomes" id="UP000094285">
    <property type="component" value="Unassembled WGS sequence"/>
</dbReference>
<evidence type="ECO:0000313" key="6">
    <source>
        <dbReference type="EMBL" id="ODV81966.1"/>
    </source>
</evidence>
<dbReference type="PANTHER" id="PTHR12561:SF3">
    <property type="entry name" value="LIPOYLTRANSFERASE 1, MITOCHONDRIAL"/>
    <property type="match status" value="1"/>
</dbReference>
<dbReference type="GO" id="GO:0005739">
    <property type="term" value="C:mitochondrion"/>
    <property type="evidence" value="ECO:0007669"/>
    <property type="project" value="TreeGrafter"/>
</dbReference>
<proteinExistence type="inferred from homology"/>
<dbReference type="RefSeq" id="XP_020067088.1">
    <property type="nucleotide sequence ID" value="XM_020209117.1"/>
</dbReference>
<dbReference type="Pfam" id="PF21948">
    <property type="entry name" value="LplA-B_cat"/>
    <property type="match status" value="1"/>
</dbReference>
<dbReference type="GeneID" id="30983253"/>
<reference evidence="7" key="1">
    <citation type="submission" date="2016-05" db="EMBL/GenBank/DDBJ databases">
        <title>Comparative genomics of biotechnologically important yeasts.</title>
        <authorList>
            <consortium name="DOE Joint Genome Institute"/>
            <person name="Riley R."/>
            <person name="Haridas S."/>
            <person name="Wolfe K.H."/>
            <person name="Lopes M.R."/>
            <person name="Hittinger C.T."/>
            <person name="Goker M."/>
            <person name="Salamov A."/>
            <person name="Wisecaver J."/>
            <person name="Long T.M."/>
            <person name="Aerts A.L."/>
            <person name="Barry K."/>
            <person name="Choi C."/>
            <person name="Clum A."/>
            <person name="Coughlan A.Y."/>
            <person name="Deshpande S."/>
            <person name="Douglass A.P."/>
            <person name="Hanson S.J."/>
            <person name="Klenk H.-P."/>
            <person name="Labutti K."/>
            <person name="Lapidus A."/>
            <person name="Lindquist E."/>
            <person name="Lipzen A."/>
            <person name="Meier-Kolthoff J.P."/>
            <person name="Ohm R.A."/>
            <person name="Otillar R.P."/>
            <person name="Pangilinan J."/>
            <person name="Peng Y."/>
            <person name="Rokas A."/>
            <person name="Rosa C.A."/>
            <person name="Scheuner C."/>
            <person name="Sibirny A.A."/>
            <person name="Slot J.C."/>
            <person name="Stielow J.B."/>
            <person name="Sun H."/>
            <person name="Kurtzman C.P."/>
            <person name="Blackwell M."/>
            <person name="Grigoriev I.V."/>
            <person name="Jeffries T.W."/>
        </authorList>
    </citation>
    <scope>NUCLEOTIDE SEQUENCE [LARGE SCALE GENOMIC DNA]</scope>
    <source>
        <strain evidence="7">NRRL Y-17324</strain>
    </source>
</reference>
<dbReference type="GO" id="GO:0017118">
    <property type="term" value="F:lipoyltransferase activity"/>
    <property type="evidence" value="ECO:0007669"/>
    <property type="project" value="TreeGrafter"/>
</dbReference>
<feature type="domain" description="BPL/LPL catalytic" evidence="5">
    <location>
        <begin position="129"/>
        <end position="304"/>
    </location>
</feature>
<dbReference type="PANTHER" id="PTHR12561">
    <property type="entry name" value="LIPOATE-PROTEIN LIGASE"/>
    <property type="match status" value="1"/>
</dbReference>
<dbReference type="OrthoDB" id="201621at2759"/>
<dbReference type="UniPathway" id="UPA00537">
    <property type="reaction ID" value="UER00595"/>
</dbReference>
<evidence type="ECO:0000256" key="2">
    <source>
        <dbReference type="ARBA" id="ARBA00005085"/>
    </source>
</evidence>
<evidence type="ECO:0000259" key="5">
    <source>
        <dbReference type="PROSITE" id="PS51733"/>
    </source>
</evidence>